<name>A0A1G9UIF5_9EURY</name>
<dbReference type="OrthoDB" id="297364at2157"/>
<reference evidence="2" key="1">
    <citation type="submission" date="2016-10" db="EMBL/GenBank/DDBJ databases">
        <authorList>
            <person name="Varghese N."/>
            <person name="Submissions S."/>
        </authorList>
    </citation>
    <scope>NUCLEOTIDE SEQUENCE [LARGE SCALE GENOMIC DNA]</scope>
    <source>
        <strain evidence="2">CGMCC 1.10119</strain>
    </source>
</reference>
<accession>A0A1G9UIF5</accession>
<dbReference type="InterPro" id="IPR037914">
    <property type="entry name" value="SpoVT-AbrB_sf"/>
</dbReference>
<dbReference type="RefSeq" id="WP_089697488.1">
    <property type="nucleotide sequence ID" value="NZ_FNHL01000002.1"/>
</dbReference>
<sequence length="65" mass="7234">MVRRKTLSPTGATDDDGQYRNVTINLHVDELTVAGMDVGDEVFVRVRDNRIVIQPATNAVIEHDV</sequence>
<gene>
    <name evidence="1" type="ORF">SAMN04487949_2204</name>
</gene>
<evidence type="ECO:0000313" key="2">
    <source>
        <dbReference type="Proteomes" id="UP000199451"/>
    </source>
</evidence>
<organism evidence="1 2">
    <name type="scientific">Halogranum gelatinilyticum</name>
    <dbReference type="NCBI Taxonomy" id="660521"/>
    <lineage>
        <taxon>Archaea</taxon>
        <taxon>Methanobacteriati</taxon>
        <taxon>Methanobacteriota</taxon>
        <taxon>Stenosarchaea group</taxon>
        <taxon>Halobacteria</taxon>
        <taxon>Halobacteriales</taxon>
        <taxon>Haloferacaceae</taxon>
    </lineage>
</organism>
<dbReference type="STRING" id="660521.SAMN04487949_2204"/>
<dbReference type="AlphaFoldDB" id="A0A1G9UIF5"/>
<evidence type="ECO:0000313" key="1">
    <source>
        <dbReference type="EMBL" id="SDM59711.1"/>
    </source>
</evidence>
<dbReference type="EMBL" id="FNHL01000002">
    <property type="protein sequence ID" value="SDM59711.1"/>
    <property type="molecule type" value="Genomic_DNA"/>
</dbReference>
<protein>
    <submittedName>
        <fullName evidence="1">Uncharacterized protein</fullName>
    </submittedName>
</protein>
<dbReference type="Proteomes" id="UP000199451">
    <property type="component" value="Unassembled WGS sequence"/>
</dbReference>
<dbReference type="SUPFAM" id="SSF89447">
    <property type="entry name" value="AbrB/MazE/MraZ-like"/>
    <property type="match status" value="1"/>
</dbReference>
<proteinExistence type="predicted"/>
<keyword evidence="2" id="KW-1185">Reference proteome</keyword>